<dbReference type="Gene3D" id="1.20.5.260">
    <property type="entry name" value="Cytochrome b-c1 complex subunit 9"/>
    <property type="match status" value="1"/>
</dbReference>
<evidence type="ECO:0000313" key="13">
    <source>
        <dbReference type="Proteomes" id="UP000276776"/>
    </source>
</evidence>
<evidence type="ECO:0000256" key="3">
    <source>
        <dbReference type="ARBA" id="ARBA00022448"/>
    </source>
</evidence>
<proteinExistence type="inferred from homology"/>
<dbReference type="Proteomes" id="UP000276776">
    <property type="component" value="Unassembled WGS sequence"/>
</dbReference>
<dbReference type="SUPFAM" id="SSF81514">
    <property type="entry name" value="Subunit X (non-heme 7 kDa protein) of cytochrome bc1 complex (Ubiquinol-cytochrome c reductase)"/>
    <property type="match status" value="1"/>
</dbReference>
<evidence type="ECO:0000256" key="7">
    <source>
        <dbReference type="ARBA" id="ARBA00022982"/>
    </source>
</evidence>
<comment type="function">
    <text evidence="11">Component of the ubiquinol-cytochrome c oxidoreductase, a multisubunit transmembrane complex that is part of the mitochondrial electron transport chain which drives oxidative phosphorylation. The complex plays an important role in the uptake of multiple carbon sources present in different host niches.</text>
</comment>
<dbReference type="FunFam" id="1.20.5.260:FF:000001">
    <property type="entry name" value="Cytochrome b-c1 complex subunit 9"/>
    <property type="match status" value="1"/>
</dbReference>
<comment type="subcellular location">
    <subcellularLocation>
        <location evidence="1 11">Mitochondrion inner membrane</location>
        <topology evidence="1 11">Single-pass membrane protein</topology>
    </subcellularLocation>
</comment>
<dbReference type="PANTHER" id="PTHR12980:SF0">
    <property type="entry name" value="CYTOCHROME B-C1 COMPLEX SUBUNIT 9"/>
    <property type="match status" value="1"/>
</dbReference>
<keyword evidence="13" id="KW-1185">Reference proteome</keyword>
<reference evidence="12 13" key="2">
    <citation type="submission" date="2018-11" db="EMBL/GenBank/DDBJ databases">
        <authorList>
            <consortium name="Pathogen Informatics"/>
        </authorList>
    </citation>
    <scope>NUCLEOTIDE SEQUENCE [LARGE SCALE GENOMIC DNA]</scope>
</reference>
<protein>
    <recommendedName>
        <fullName evidence="11">Complex III subunit 9</fullName>
    </recommendedName>
</protein>
<dbReference type="GO" id="GO:0005743">
    <property type="term" value="C:mitochondrial inner membrane"/>
    <property type="evidence" value="ECO:0007669"/>
    <property type="project" value="UniProtKB-SubCell"/>
</dbReference>
<dbReference type="InterPro" id="IPR008027">
    <property type="entry name" value="QCR9"/>
</dbReference>
<keyword evidence="5 11" id="KW-0812">Transmembrane</keyword>
<keyword evidence="3 11" id="KW-0813">Transport</keyword>
<keyword evidence="8 11" id="KW-1133">Transmembrane helix</keyword>
<evidence type="ECO:0000313" key="12">
    <source>
        <dbReference type="EMBL" id="VDM97656.1"/>
    </source>
</evidence>
<dbReference type="Pfam" id="PF05365">
    <property type="entry name" value="UCR_UQCRX_QCR9"/>
    <property type="match status" value="1"/>
</dbReference>
<keyword evidence="6 11" id="KW-0999">Mitochondrion inner membrane</keyword>
<feature type="transmembrane region" description="Helical" evidence="11">
    <location>
        <begin position="21"/>
        <end position="40"/>
    </location>
</feature>
<evidence type="ECO:0000313" key="14">
    <source>
        <dbReference type="WBParaSite" id="TCLT_0000194801-mRNA-1"/>
    </source>
</evidence>
<keyword evidence="10 11" id="KW-0472">Membrane</keyword>
<organism evidence="14">
    <name type="scientific">Thelazia callipaeda</name>
    <name type="common">Oriental eyeworm</name>
    <name type="synonym">Parasitic nematode</name>
    <dbReference type="NCBI Taxonomy" id="103827"/>
    <lineage>
        <taxon>Eukaryota</taxon>
        <taxon>Metazoa</taxon>
        <taxon>Ecdysozoa</taxon>
        <taxon>Nematoda</taxon>
        <taxon>Chromadorea</taxon>
        <taxon>Rhabditida</taxon>
        <taxon>Spirurina</taxon>
        <taxon>Spiruromorpha</taxon>
        <taxon>Thelazioidea</taxon>
        <taxon>Thelaziidae</taxon>
        <taxon>Thelazia</taxon>
    </lineage>
</organism>
<keyword evidence="9 11" id="KW-0496">Mitochondrion</keyword>
<evidence type="ECO:0000256" key="8">
    <source>
        <dbReference type="ARBA" id="ARBA00022989"/>
    </source>
</evidence>
<dbReference type="GO" id="GO:0006122">
    <property type="term" value="P:mitochondrial electron transport, ubiquinol to cytochrome c"/>
    <property type="evidence" value="ECO:0007669"/>
    <property type="project" value="UniProtKB-UniRule"/>
</dbReference>
<evidence type="ECO:0000256" key="6">
    <source>
        <dbReference type="ARBA" id="ARBA00022792"/>
    </source>
</evidence>
<comment type="similarity">
    <text evidence="2 11">Belongs to the UQCR10/QCR9 family.</text>
</comment>
<dbReference type="EMBL" id="UYYF01000317">
    <property type="protein sequence ID" value="VDM97656.1"/>
    <property type="molecule type" value="Genomic_DNA"/>
</dbReference>
<keyword evidence="4 11" id="KW-0679">Respiratory chain</keyword>
<dbReference type="OrthoDB" id="44067at2759"/>
<keyword evidence="7 11" id="KW-0249">Electron transport</keyword>
<evidence type="ECO:0000256" key="5">
    <source>
        <dbReference type="ARBA" id="ARBA00022692"/>
    </source>
</evidence>
<dbReference type="WBParaSite" id="TCLT_0000194801-mRNA-1">
    <property type="protein sequence ID" value="TCLT_0000194801-mRNA-1"/>
    <property type="gene ID" value="TCLT_0000194801"/>
</dbReference>
<evidence type="ECO:0000256" key="11">
    <source>
        <dbReference type="RuleBase" id="RU368056"/>
    </source>
</evidence>
<evidence type="ECO:0000256" key="4">
    <source>
        <dbReference type="ARBA" id="ARBA00022660"/>
    </source>
</evidence>
<reference evidence="14" key="1">
    <citation type="submission" date="2017-02" db="UniProtKB">
        <authorList>
            <consortium name="WormBaseParasite"/>
        </authorList>
    </citation>
    <scope>IDENTIFICATION</scope>
</reference>
<gene>
    <name evidence="12" type="ORF">TCLT_LOCUS1949</name>
</gene>
<dbReference type="PANTHER" id="PTHR12980">
    <property type="entry name" value="UBIQUINOL-CYTOCHROME C REDUCTASE COMPLEX, SUBUNIT X"/>
    <property type="match status" value="1"/>
</dbReference>
<accession>A0A0N5CP19</accession>
<sequence length="72" mass="8436">MYDRKSLMKLASYTYRLITKRFSTLFLALTVGAISVDLIVDKGGDYLFERYNQGKLWKHIKDKYTDDKSFTG</sequence>
<dbReference type="InterPro" id="IPR036656">
    <property type="entry name" value="QCR9_sf"/>
</dbReference>
<dbReference type="GO" id="GO:0045275">
    <property type="term" value="C:respiratory chain complex III"/>
    <property type="evidence" value="ECO:0007669"/>
    <property type="project" value="UniProtKB-UniRule"/>
</dbReference>
<evidence type="ECO:0000256" key="9">
    <source>
        <dbReference type="ARBA" id="ARBA00023128"/>
    </source>
</evidence>
<evidence type="ECO:0000256" key="10">
    <source>
        <dbReference type="ARBA" id="ARBA00023136"/>
    </source>
</evidence>
<dbReference type="STRING" id="103827.A0A0N5CP19"/>
<comment type="subunit">
    <text evidence="11">Component of the ubiquinol-cytochrome c oxidoreductase (cytochrome b-c1 complex, complex III, CIII), a multisubunit enzyme composed of 3 respiratory subunits cytochrome b, cytochrome c1 and Rieske protein, 2 core protein subunits, and additional low-molecular weight protein subunits.</text>
</comment>
<name>A0A0N5CP19_THECL</name>
<dbReference type="OMA" id="FKQYNKG"/>
<evidence type="ECO:0000256" key="2">
    <source>
        <dbReference type="ARBA" id="ARBA00007856"/>
    </source>
</evidence>
<evidence type="ECO:0000256" key="1">
    <source>
        <dbReference type="ARBA" id="ARBA00004434"/>
    </source>
</evidence>
<dbReference type="AlphaFoldDB" id="A0A0N5CP19"/>